<dbReference type="PANTHER" id="PTHR42760:SF123">
    <property type="entry name" value="OXIDOREDUCTASE"/>
    <property type="match status" value="1"/>
</dbReference>
<dbReference type="GO" id="GO:0030497">
    <property type="term" value="P:fatty acid elongation"/>
    <property type="evidence" value="ECO:0007669"/>
    <property type="project" value="TreeGrafter"/>
</dbReference>
<dbReference type="PRINTS" id="PR00080">
    <property type="entry name" value="SDRFAMILY"/>
</dbReference>
<comment type="caution">
    <text evidence="2">The sequence shown here is derived from an EMBL/GenBank/DDBJ whole genome shotgun (WGS) entry which is preliminary data.</text>
</comment>
<dbReference type="PRINTS" id="PR00081">
    <property type="entry name" value="GDHRDH"/>
</dbReference>
<evidence type="ECO:0008006" key="4">
    <source>
        <dbReference type="Google" id="ProtNLM"/>
    </source>
</evidence>
<dbReference type="InterPro" id="IPR020904">
    <property type="entry name" value="Sc_DH/Rdtase_CS"/>
</dbReference>
<dbReference type="FunFam" id="3.40.50.720:FF:000084">
    <property type="entry name" value="Short-chain dehydrogenase reductase"/>
    <property type="match status" value="1"/>
</dbReference>
<comment type="similarity">
    <text evidence="1">Belongs to the short-chain dehydrogenases/reductases (SDR) family.</text>
</comment>
<dbReference type="PROSITE" id="PS00061">
    <property type="entry name" value="ADH_SHORT"/>
    <property type="match status" value="1"/>
</dbReference>
<sequence>MKRFKNKIALVTGAGSGIGRSTAIRLDQEGATLIIADINEGHLQETKAMLSNDRSSAMTLDISDLAQIKSCFKSIKENYKKLDALINVAGILRFDNSHEVKIDDWNKILGVNLTGTFFMCNFGLPMLLESKGYIVNVSSTAALGSHAWTAAYSASKGGISAFSKTLAVEYGTKGLNVNCVCPASIDTPMTANPNLPADIDTRLLKKIMPVDGVNRSPDDIASTIAFLASDDAIHINGIDLRVDGGLLT</sequence>
<reference evidence="3" key="1">
    <citation type="submission" date="2015-10" db="EMBL/GenBank/DDBJ databases">
        <title>Metagenome-Assembled Genomes uncover a global brackish microbiome.</title>
        <authorList>
            <person name="Hugerth L.W."/>
            <person name="Larsson J."/>
            <person name="Alneberg J."/>
            <person name="Lindh M.V."/>
            <person name="Legrand C."/>
            <person name="Pinhassi J."/>
            <person name="Andersson A."/>
        </authorList>
    </citation>
    <scope>NUCLEOTIDE SEQUENCE [LARGE SCALE GENOMIC DNA]</scope>
</reference>
<dbReference type="Pfam" id="PF13561">
    <property type="entry name" value="adh_short_C2"/>
    <property type="match status" value="1"/>
</dbReference>
<dbReference type="EMBL" id="LIAV01000031">
    <property type="protein sequence ID" value="KRO41059.1"/>
    <property type="molecule type" value="Genomic_DNA"/>
</dbReference>
<dbReference type="PANTHER" id="PTHR42760">
    <property type="entry name" value="SHORT-CHAIN DEHYDROGENASES/REDUCTASES FAMILY MEMBER"/>
    <property type="match status" value="1"/>
</dbReference>
<dbReference type="InterPro" id="IPR036291">
    <property type="entry name" value="NAD(P)-bd_dom_sf"/>
</dbReference>
<dbReference type="CDD" id="cd05233">
    <property type="entry name" value="SDR_c"/>
    <property type="match status" value="1"/>
</dbReference>
<accession>A0A0R2PY93</accession>
<dbReference type="GO" id="GO:0016616">
    <property type="term" value="F:oxidoreductase activity, acting on the CH-OH group of donors, NAD or NADP as acceptor"/>
    <property type="evidence" value="ECO:0007669"/>
    <property type="project" value="TreeGrafter"/>
</dbReference>
<evidence type="ECO:0000313" key="2">
    <source>
        <dbReference type="EMBL" id="KRO41059.1"/>
    </source>
</evidence>
<dbReference type="AlphaFoldDB" id="A0A0R2PY93"/>
<name>A0A0R2PY93_9GAMM</name>
<evidence type="ECO:0000313" key="3">
    <source>
        <dbReference type="Proteomes" id="UP000050874"/>
    </source>
</evidence>
<dbReference type="SUPFAM" id="SSF51735">
    <property type="entry name" value="NAD(P)-binding Rossmann-fold domains"/>
    <property type="match status" value="1"/>
</dbReference>
<proteinExistence type="inferred from homology"/>
<dbReference type="Gene3D" id="3.40.50.720">
    <property type="entry name" value="NAD(P)-binding Rossmann-like Domain"/>
    <property type="match status" value="1"/>
</dbReference>
<gene>
    <name evidence="2" type="ORF">ABR63_07075</name>
</gene>
<protein>
    <recommendedName>
        <fullName evidence="4">Short-chain dehydrogenase</fullName>
    </recommendedName>
</protein>
<dbReference type="InterPro" id="IPR002347">
    <property type="entry name" value="SDR_fam"/>
</dbReference>
<organism evidence="2 3">
    <name type="scientific">SAR86 cluster bacterium BACL1 MAG-120920-bin57</name>
    <dbReference type="NCBI Taxonomy" id="1655571"/>
    <lineage>
        <taxon>Bacteria</taxon>
        <taxon>Pseudomonadati</taxon>
        <taxon>Pseudomonadota</taxon>
        <taxon>Gammaproteobacteria</taxon>
        <taxon>SAR86 cluster</taxon>
    </lineage>
</organism>
<evidence type="ECO:0000256" key="1">
    <source>
        <dbReference type="ARBA" id="ARBA00006484"/>
    </source>
</evidence>
<dbReference type="Proteomes" id="UP000050874">
    <property type="component" value="Unassembled WGS sequence"/>
</dbReference>